<dbReference type="EMBL" id="JAQHRD010000006">
    <property type="protein sequence ID" value="KAJ6439439.1"/>
    <property type="molecule type" value="Genomic_DNA"/>
</dbReference>
<dbReference type="Proteomes" id="UP001163105">
    <property type="component" value="Unassembled WGS sequence"/>
</dbReference>
<dbReference type="AlphaFoldDB" id="A0AB34FK51"/>
<comment type="caution">
    <text evidence="2">The sequence shown here is derived from an EMBL/GenBank/DDBJ whole genome shotgun (WGS) entry which is preliminary data.</text>
</comment>
<name>A0AB34FK51_9HYPO</name>
<keyword evidence="1" id="KW-0732">Signal</keyword>
<sequence>MKAFTTAMLAFALTGSAAAGRIGNPEGTIAGLPPHTCLVAEGCMTKWFCCKSTSKDIGHCSEHRVPGIALGWLSGGFLWD</sequence>
<feature type="signal peptide" evidence="1">
    <location>
        <begin position="1"/>
        <end position="19"/>
    </location>
</feature>
<protein>
    <submittedName>
        <fullName evidence="2">Uncharacterized protein</fullName>
    </submittedName>
</protein>
<proteinExistence type="predicted"/>
<feature type="chain" id="PRO_5044232837" evidence="1">
    <location>
        <begin position="20"/>
        <end position="80"/>
    </location>
</feature>
<gene>
    <name evidence="2" type="ORF">O9K51_07324</name>
</gene>
<reference evidence="2" key="1">
    <citation type="submission" date="2023-01" db="EMBL/GenBank/DDBJ databases">
        <title>The growth and conidiation of Purpureocillium lavendulum are regulated by nitrogen source and histone H3K14 acetylation.</title>
        <authorList>
            <person name="Tang P."/>
            <person name="Han J."/>
            <person name="Zhang C."/>
            <person name="Tang P."/>
            <person name="Qi F."/>
            <person name="Zhang K."/>
            <person name="Liang L."/>
        </authorList>
    </citation>
    <scope>NUCLEOTIDE SEQUENCE</scope>
    <source>
        <strain evidence="2">YMF1.00683</strain>
    </source>
</reference>
<evidence type="ECO:0000313" key="2">
    <source>
        <dbReference type="EMBL" id="KAJ6439439.1"/>
    </source>
</evidence>
<organism evidence="2 3">
    <name type="scientific">Purpureocillium lavendulum</name>
    <dbReference type="NCBI Taxonomy" id="1247861"/>
    <lineage>
        <taxon>Eukaryota</taxon>
        <taxon>Fungi</taxon>
        <taxon>Dikarya</taxon>
        <taxon>Ascomycota</taxon>
        <taxon>Pezizomycotina</taxon>
        <taxon>Sordariomycetes</taxon>
        <taxon>Hypocreomycetidae</taxon>
        <taxon>Hypocreales</taxon>
        <taxon>Ophiocordycipitaceae</taxon>
        <taxon>Purpureocillium</taxon>
    </lineage>
</organism>
<accession>A0AB34FK51</accession>
<keyword evidence="3" id="KW-1185">Reference proteome</keyword>
<evidence type="ECO:0000256" key="1">
    <source>
        <dbReference type="SAM" id="SignalP"/>
    </source>
</evidence>
<evidence type="ECO:0000313" key="3">
    <source>
        <dbReference type="Proteomes" id="UP001163105"/>
    </source>
</evidence>